<sequence length="220" mass="24842">MMRCLRRAVQSERECITPGKFNHPHETFASDLPIEMVTKVFLMYWTTCFLSFLELSHVPLLKLFAIKGFFFFYLSASMFFGEKADRFFSPAWLYCMPSCCLIGEPPCHCLCELSEKLRQTFLSPRIVGLSSGMQVVLFSGFHGRLLQRSYLPSSALQLAPPLCFLQTQLHMGFIRSAGDSMTKLINCKMRLSGGFHPPKGGCIGRPTFASWPPSTEIPGM</sequence>
<evidence type="ECO:0000256" key="1">
    <source>
        <dbReference type="SAM" id="Phobius"/>
    </source>
</evidence>
<keyword evidence="3" id="KW-1185">Reference proteome</keyword>
<accession>A0A8K0HM41</accession>
<dbReference type="EMBL" id="VOIH02000002">
    <property type="protein sequence ID" value="KAF3454078.1"/>
    <property type="molecule type" value="Genomic_DNA"/>
</dbReference>
<organism evidence="2 3">
    <name type="scientific">Rhamnella rubrinervis</name>
    <dbReference type="NCBI Taxonomy" id="2594499"/>
    <lineage>
        <taxon>Eukaryota</taxon>
        <taxon>Viridiplantae</taxon>
        <taxon>Streptophyta</taxon>
        <taxon>Embryophyta</taxon>
        <taxon>Tracheophyta</taxon>
        <taxon>Spermatophyta</taxon>
        <taxon>Magnoliopsida</taxon>
        <taxon>eudicotyledons</taxon>
        <taxon>Gunneridae</taxon>
        <taxon>Pentapetalae</taxon>
        <taxon>rosids</taxon>
        <taxon>fabids</taxon>
        <taxon>Rosales</taxon>
        <taxon>Rhamnaceae</taxon>
        <taxon>rhamnoid group</taxon>
        <taxon>Rhamneae</taxon>
        <taxon>Rhamnella</taxon>
    </lineage>
</organism>
<gene>
    <name evidence="2" type="ORF">FNV43_RR04525</name>
</gene>
<protein>
    <submittedName>
        <fullName evidence="2">Uncharacterized protein</fullName>
    </submittedName>
</protein>
<evidence type="ECO:0000313" key="2">
    <source>
        <dbReference type="EMBL" id="KAF3454078.1"/>
    </source>
</evidence>
<evidence type="ECO:0000313" key="3">
    <source>
        <dbReference type="Proteomes" id="UP000796880"/>
    </source>
</evidence>
<dbReference type="Proteomes" id="UP000796880">
    <property type="component" value="Unassembled WGS sequence"/>
</dbReference>
<name>A0A8K0HM41_9ROSA</name>
<keyword evidence="1" id="KW-1133">Transmembrane helix</keyword>
<comment type="caution">
    <text evidence="2">The sequence shown here is derived from an EMBL/GenBank/DDBJ whole genome shotgun (WGS) entry which is preliminary data.</text>
</comment>
<proteinExistence type="predicted"/>
<keyword evidence="1" id="KW-0812">Transmembrane</keyword>
<keyword evidence="1" id="KW-0472">Membrane</keyword>
<reference evidence="2" key="1">
    <citation type="submission" date="2020-03" db="EMBL/GenBank/DDBJ databases">
        <title>A high-quality chromosome-level genome assembly of a woody plant with both climbing and erect habits, Rhamnella rubrinervis.</title>
        <authorList>
            <person name="Lu Z."/>
            <person name="Yang Y."/>
            <person name="Zhu X."/>
            <person name="Sun Y."/>
        </authorList>
    </citation>
    <scope>NUCLEOTIDE SEQUENCE</scope>
    <source>
        <strain evidence="2">BYM</strain>
        <tissue evidence="2">Leaf</tissue>
    </source>
</reference>
<dbReference type="AlphaFoldDB" id="A0A8K0HM41"/>
<feature type="transmembrane region" description="Helical" evidence="1">
    <location>
        <begin position="64"/>
        <end position="81"/>
    </location>
</feature>